<comment type="caution">
    <text evidence="2">The sequence shown here is derived from an EMBL/GenBank/DDBJ whole genome shotgun (WGS) entry which is preliminary data.</text>
</comment>
<dbReference type="Proteomes" id="UP001597283">
    <property type="component" value="Unassembled WGS sequence"/>
</dbReference>
<feature type="domain" description="Thoeris protein ThsB TIR-like" evidence="1">
    <location>
        <begin position="6"/>
        <end position="104"/>
    </location>
</feature>
<dbReference type="InterPro" id="IPR015032">
    <property type="entry name" value="ThsB__TIR-like_domain"/>
</dbReference>
<dbReference type="SUPFAM" id="SSF52206">
    <property type="entry name" value="Hypothetical protein MTH538"/>
    <property type="match status" value="1"/>
</dbReference>
<dbReference type="Gene3D" id="3.40.50.9200">
    <property type="entry name" value="Hypothetical protein MTH538"/>
    <property type="match status" value="1"/>
</dbReference>
<organism evidence="2 3">
    <name type="scientific">Sphingomonas floccifaciens</name>
    <dbReference type="NCBI Taxonomy" id="1844115"/>
    <lineage>
        <taxon>Bacteria</taxon>
        <taxon>Pseudomonadati</taxon>
        <taxon>Pseudomonadota</taxon>
        <taxon>Alphaproteobacteria</taxon>
        <taxon>Sphingomonadales</taxon>
        <taxon>Sphingomonadaceae</taxon>
        <taxon>Sphingomonas</taxon>
    </lineage>
</organism>
<proteinExistence type="predicted"/>
<dbReference type="Pfam" id="PF08937">
    <property type="entry name" value="ThsB_TIR"/>
    <property type="match status" value="1"/>
</dbReference>
<evidence type="ECO:0000259" key="1">
    <source>
        <dbReference type="Pfam" id="PF08937"/>
    </source>
</evidence>
<dbReference type="RefSeq" id="WP_042491036.1">
    <property type="nucleotide sequence ID" value="NZ_JBHUFC010000038.1"/>
</dbReference>
<protein>
    <submittedName>
        <fullName evidence="2">TIR domain-containing protein</fullName>
    </submittedName>
</protein>
<evidence type="ECO:0000313" key="3">
    <source>
        <dbReference type="Proteomes" id="UP001597283"/>
    </source>
</evidence>
<name>A0ABW4NJC8_9SPHN</name>
<keyword evidence="3" id="KW-1185">Reference proteome</keyword>
<dbReference type="EMBL" id="JBHUFC010000038">
    <property type="protein sequence ID" value="MFD1789988.1"/>
    <property type="molecule type" value="Genomic_DNA"/>
</dbReference>
<gene>
    <name evidence="2" type="ORF">ACFSC3_20735</name>
</gene>
<reference evidence="3" key="1">
    <citation type="journal article" date="2019" name="Int. J. Syst. Evol. Microbiol.">
        <title>The Global Catalogue of Microorganisms (GCM) 10K type strain sequencing project: providing services to taxonomists for standard genome sequencing and annotation.</title>
        <authorList>
            <consortium name="The Broad Institute Genomics Platform"/>
            <consortium name="The Broad Institute Genome Sequencing Center for Infectious Disease"/>
            <person name="Wu L."/>
            <person name="Ma J."/>
        </authorList>
    </citation>
    <scope>NUCLEOTIDE SEQUENCE [LARGE SCALE GENOMIC DNA]</scope>
    <source>
        <strain evidence="3">Q85</strain>
    </source>
</reference>
<sequence length="160" mass="18055">MARRVFFSFHFARDAWRVSQVRNAWMLPGSRDSNTIVDHASWEEIMRKGPQAIQNWIDTQMNGSSVVAVLIGRDTHTRPWVEYEIRKAHREGRGILGVHLAGMKDSNGTVDPAGADPIAKLALTDRFGTRVTYPTYSWLQGDGRKNFSSWVEAAAQRAGR</sequence>
<evidence type="ECO:0000313" key="2">
    <source>
        <dbReference type="EMBL" id="MFD1789988.1"/>
    </source>
</evidence>
<accession>A0ABW4NJC8</accession>
<dbReference type="InterPro" id="IPR036490">
    <property type="entry name" value="ThsB_TIR-like_sf"/>
</dbReference>